<dbReference type="GO" id="GO:0030148">
    <property type="term" value="P:sphingolipid biosynthetic process"/>
    <property type="evidence" value="ECO:0007669"/>
    <property type="project" value="TreeGrafter"/>
</dbReference>
<evidence type="ECO:0000256" key="10">
    <source>
        <dbReference type="ARBA" id="ARBA00023136"/>
    </source>
</evidence>
<dbReference type="GO" id="GO:0102158">
    <property type="term" value="F:very-long-chain (3R)-3-hydroxyacyl-CoA dehydratase activity"/>
    <property type="evidence" value="ECO:0007669"/>
    <property type="project" value="UniProtKB-EC"/>
</dbReference>
<comment type="catalytic activity">
    <reaction evidence="13 14">
        <text>a very-long-chain (3R)-3-hydroxyacyl-CoA = a very-long-chain (2E)-enoyl-CoA + H2O</text>
        <dbReference type="Rhea" id="RHEA:45812"/>
        <dbReference type="ChEBI" id="CHEBI:15377"/>
        <dbReference type="ChEBI" id="CHEBI:83728"/>
        <dbReference type="ChEBI" id="CHEBI:85440"/>
        <dbReference type="EC" id="4.2.1.134"/>
    </reaction>
</comment>
<keyword evidence="6 14" id="KW-0812">Transmembrane</keyword>
<dbReference type="InterPro" id="IPR007482">
    <property type="entry name" value="Tyr_Pase-like_PTPLA"/>
</dbReference>
<dbReference type="FunCoup" id="A0A1Y2D6G3">
    <property type="interactions" value="537"/>
</dbReference>
<dbReference type="Proteomes" id="UP000193689">
    <property type="component" value="Unassembled WGS sequence"/>
</dbReference>
<organism evidence="15 16">
    <name type="scientific">Pseudomassariella vexata</name>
    <dbReference type="NCBI Taxonomy" id="1141098"/>
    <lineage>
        <taxon>Eukaryota</taxon>
        <taxon>Fungi</taxon>
        <taxon>Dikarya</taxon>
        <taxon>Ascomycota</taxon>
        <taxon>Pezizomycotina</taxon>
        <taxon>Sordariomycetes</taxon>
        <taxon>Xylariomycetidae</taxon>
        <taxon>Amphisphaeriales</taxon>
        <taxon>Pseudomassariaceae</taxon>
        <taxon>Pseudomassariella</taxon>
    </lineage>
</organism>
<keyword evidence="12 14" id="KW-0456">Lyase</keyword>
<evidence type="ECO:0000256" key="9">
    <source>
        <dbReference type="ARBA" id="ARBA00023098"/>
    </source>
</evidence>
<dbReference type="PANTHER" id="PTHR11035">
    <property type="entry name" value="VERY-LONG-CHAIN (3R)-3-HYDROXYACYL-COA DEHYDRATASE"/>
    <property type="match status" value="1"/>
</dbReference>
<dbReference type="GO" id="GO:0030497">
    <property type="term" value="P:fatty acid elongation"/>
    <property type="evidence" value="ECO:0007669"/>
    <property type="project" value="TreeGrafter"/>
</dbReference>
<evidence type="ECO:0000256" key="2">
    <source>
        <dbReference type="ARBA" id="ARBA00005194"/>
    </source>
</evidence>
<comment type="function">
    <text evidence="14">Catalyzes the third of the four reactions of the long-chain fatty acids elongation cycle. This endoplasmic reticulum-bound enzymatic process, allows the addition of two carbons to the chain of long- and very long-chain fatty acids/VLCFAs per cycle. This enzyme catalyzes the dehydration of the 3-hydroxyacyl-CoA intermediate into trans-2,3-enoyl-CoA, within each cycle of fatty acid elongation. Thereby, it participates to the production of VLCFAs of different chain lengths that are involved in multiple biological processes as precursors of membrane lipids and lipid mediators.</text>
</comment>
<dbReference type="GeneID" id="63777798"/>
<evidence type="ECO:0000256" key="3">
    <source>
        <dbReference type="ARBA" id="ARBA00007811"/>
    </source>
</evidence>
<evidence type="ECO:0000256" key="8">
    <source>
        <dbReference type="ARBA" id="ARBA00022989"/>
    </source>
</evidence>
<dbReference type="STRING" id="1141098.A0A1Y2D6G3"/>
<name>A0A1Y2D6G3_9PEZI</name>
<accession>A0A1Y2D6G3</accession>
<evidence type="ECO:0000256" key="11">
    <source>
        <dbReference type="ARBA" id="ARBA00023160"/>
    </source>
</evidence>
<reference evidence="15 16" key="1">
    <citation type="submission" date="2016-07" db="EMBL/GenBank/DDBJ databases">
        <title>Pervasive Adenine N6-methylation of Active Genes in Fungi.</title>
        <authorList>
            <consortium name="DOE Joint Genome Institute"/>
            <person name="Mondo S.J."/>
            <person name="Dannebaum R.O."/>
            <person name="Kuo R.C."/>
            <person name="Labutti K."/>
            <person name="Haridas S."/>
            <person name="Kuo A."/>
            <person name="Salamov A."/>
            <person name="Ahrendt S.R."/>
            <person name="Lipzen A."/>
            <person name="Sullivan W."/>
            <person name="Andreopoulos W.B."/>
            <person name="Clum A."/>
            <person name="Lindquist E."/>
            <person name="Daum C."/>
            <person name="Ramamoorthy G.K."/>
            <person name="Gryganskyi A."/>
            <person name="Culley D."/>
            <person name="Magnuson J.K."/>
            <person name="James T.Y."/>
            <person name="O'Malley M.A."/>
            <person name="Stajich J.E."/>
            <person name="Spatafora J.W."/>
            <person name="Visel A."/>
            <person name="Grigoriev I.V."/>
        </authorList>
    </citation>
    <scope>NUCLEOTIDE SEQUENCE [LARGE SCALE GENOMIC DNA]</scope>
    <source>
        <strain evidence="15 16">CBS 129021</strain>
    </source>
</reference>
<keyword evidence="16" id="KW-1185">Reference proteome</keyword>
<evidence type="ECO:0000256" key="1">
    <source>
        <dbReference type="ARBA" id="ARBA00004141"/>
    </source>
</evidence>
<dbReference type="EMBL" id="MCFJ01000032">
    <property type="protein sequence ID" value="ORY54734.1"/>
    <property type="molecule type" value="Genomic_DNA"/>
</dbReference>
<gene>
    <name evidence="15" type="ORF">BCR38DRAFT_453366</name>
</gene>
<keyword evidence="14" id="KW-0256">Endoplasmic reticulum</keyword>
<dbReference type="EC" id="4.2.1.134" evidence="4 14"/>
<dbReference type="GO" id="GO:0042761">
    <property type="term" value="P:very long-chain fatty acid biosynthetic process"/>
    <property type="evidence" value="ECO:0007669"/>
    <property type="project" value="TreeGrafter"/>
</dbReference>
<evidence type="ECO:0000313" key="15">
    <source>
        <dbReference type="EMBL" id="ORY54734.1"/>
    </source>
</evidence>
<dbReference type="AlphaFoldDB" id="A0A1Y2D6G3"/>
<evidence type="ECO:0000256" key="6">
    <source>
        <dbReference type="ARBA" id="ARBA00022692"/>
    </source>
</evidence>
<evidence type="ECO:0000256" key="14">
    <source>
        <dbReference type="RuleBase" id="RU363109"/>
    </source>
</evidence>
<evidence type="ECO:0000256" key="4">
    <source>
        <dbReference type="ARBA" id="ARBA00013122"/>
    </source>
</evidence>
<feature type="transmembrane region" description="Helical" evidence="14">
    <location>
        <begin position="41"/>
        <end position="63"/>
    </location>
</feature>
<proteinExistence type="inferred from homology"/>
<keyword evidence="9 14" id="KW-0443">Lipid metabolism</keyword>
<dbReference type="Pfam" id="PF04387">
    <property type="entry name" value="PTPLA"/>
    <property type="match status" value="1"/>
</dbReference>
<dbReference type="PANTHER" id="PTHR11035:SF3">
    <property type="entry name" value="VERY-LONG-CHAIN (3R)-3-HYDROXYACYL-COA DEHYDRATASE"/>
    <property type="match status" value="1"/>
</dbReference>
<dbReference type="GO" id="GO:0005789">
    <property type="term" value="C:endoplasmic reticulum membrane"/>
    <property type="evidence" value="ECO:0007669"/>
    <property type="project" value="UniProtKB-SubCell"/>
</dbReference>
<protein>
    <recommendedName>
        <fullName evidence="4 14">Very-long-chain (3R)-3-hydroxyacyl-CoA dehydratase</fullName>
        <ecNumber evidence="4 14">4.2.1.134</ecNumber>
    </recommendedName>
</protein>
<evidence type="ECO:0000256" key="12">
    <source>
        <dbReference type="ARBA" id="ARBA00023239"/>
    </source>
</evidence>
<evidence type="ECO:0000256" key="5">
    <source>
        <dbReference type="ARBA" id="ARBA00022516"/>
    </source>
</evidence>
<dbReference type="UniPathway" id="UPA00094"/>
<evidence type="ECO:0000256" key="13">
    <source>
        <dbReference type="ARBA" id="ARBA00036671"/>
    </source>
</evidence>
<dbReference type="InParanoid" id="A0A1Y2D6G3"/>
<keyword evidence="11 14" id="KW-0275">Fatty acid biosynthesis</keyword>
<evidence type="ECO:0000313" key="16">
    <source>
        <dbReference type="Proteomes" id="UP000193689"/>
    </source>
</evidence>
<comment type="subcellular location">
    <subcellularLocation>
        <location evidence="14">Endoplasmic reticulum membrane</location>
        <topology evidence="14">Multi-pass membrane protein</topology>
    </subcellularLocation>
    <subcellularLocation>
        <location evidence="1">Membrane</location>
        <topology evidence="1">Multi-pass membrane protein</topology>
    </subcellularLocation>
</comment>
<comment type="similarity">
    <text evidence="3 14">Belongs to the very long-chain fatty acids dehydratase HACD family.</text>
</comment>
<comment type="pathway">
    <text evidence="2 14">Lipid metabolism; fatty acid biosynthesis.</text>
</comment>
<keyword evidence="5 14" id="KW-0444">Lipid biosynthesis</keyword>
<keyword evidence="10 14" id="KW-0472">Membrane</keyword>
<feature type="transmembrane region" description="Helical" evidence="14">
    <location>
        <begin position="146"/>
        <end position="166"/>
    </location>
</feature>
<keyword evidence="7 14" id="KW-0276">Fatty acid metabolism</keyword>
<dbReference type="RefSeq" id="XP_040709316.1">
    <property type="nucleotide sequence ID" value="XM_040861586.1"/>
</dbReference>
<comment type="caution">
    <text evidence="15">The sequence shown here is derived from an EMBL/GenBank/DDBJ whole genome shotgun (WGS) entry which is preliminary data.</text>
</comment>
<dbReference type="OrthoDB" id="46988at2759"/>
<feature type="transmembrane region" description="Helical" evidence="14">
    <location>
        <begin position="178"/>
        <end position="195"/>
    </location>
</feature>
<feature type="transmembrane region" description="Helical" evidence="14">
    <location>
        <begin position="75"/>
        <end position="93"/>
    </location>
</feature>
<sequence length="213" mass="24052">MMSLKTGYLVMYNAMSFLLWTYLTAETVSSAASLYSQSRLSALYIFLSPLLAITQSLAILEVLHAASGLIRASPLTTALQIGGKNLVVWTVMLRFPDIMKTEQGMLGFLGCVMTWGCSEMIRYGFFVVQLTRSEMPRWLKWLRYSAFVILYPPGLLSEAWLVYLSFAQATGLSSAYRGYLLAGLLSYMPAGYFLYTHMLAQRRRVLKDPSQKR</sequence>
<feature type="transmembrane region" description="Helical" evidence="14">
    <location>
        <begin position="105"/>
        <end position="125"/>
    </location>
</feature>
<evidence type="ECO:0000256" key="7">
    <source>
        <dbReference type="ARBA" id="ARBA00022832"/>
    </source>
</evidence>
<keyword evidence="8 14" id="KW-1133">Transmembrane helix</keyword>